<sequence length="160" mass="19067">MTESFSNDKELWFKVAMNQSFSTQKEILLNGLTDHQLTEINFKLSLLSQDENFIKFKEMHHLWNVNLRADSLLNEIDECVKQDTTYQESQQQQEQRQQQMAYMDSTSTTYDAPIGPPNETEEQFQQPQPQVQQPQSPFVFFDMFTEEFPYNVLDMDPWEY</sequence>
<reference evidence="2" key="1">
    <citation type="submission" date="2023-04" db="EMBL/GenBank/DDBJ databases">
        <title>Ambrosiozyma monospora NBRC 1965.</title>
        <authorList>
            <person name="Ichikawa N."/>
            <person name="Sato H."/>
            <person name="Tonouchi N."/>
        </authorList>
    </citation>
    <scope>NUCLEOTIDE SEQUENCE</scope>
    <source>
        <strain evidence="2">NBRC 1965</strain>
    </source>
</reference>
<dbReference type="Proteomes" id="UP001165063">
    <property type="component" value="Unassembled WGS sequence"/>
</dbReference>
<accession>A0A9W6Z354</accession>
<gene>
    <name evidence="2" type="ORF">Amon01_000695700</name>
</gene>
<evidence type="ECO:0000256" key="1">
    <source>
        <dbReference type="SAM" id="MobiDB-lite"/>
    </source>
</evidence>
<feature type="compositionally biased region" description="Low complexity" evidence="1">
    <location>
        <begin position="87"/>
        <end position="99"/>
    </location>
</feature>
<name>A0A9W6Z354_AMBMO</name>
<protein>
    <submittedName>
        <fullName evidence="2">Unnamed protein product</fullName>
    </submittedName>
</protein>
<dbReference type="AlphaFoldDB" id="A0A9W6Z354"/>
<keyword evidence="3" id="KW-1185">Reference proteome</keyword>
<feature type="compositionally biased region" description="Low complexity" evidence="1">
    <location>
        <begin position="123"/>
        <end position="136"/>
    </location>
</feature>
<evidence type="ECO:0000313" key="2">
    <source>
        <dbReference type="EMBL" id="GMG47296.1"/>
    </source>
</evidence>
<dbReference type="EMBL" id="BSXU01004754">
    <property type="protein sequence ID" value="GMG47296.1"/>
    <property type="molecule type" value="Genomic_DNA"/>
</dbReference>
<organism evidence="2 3">
    <name type="scientific">Ambrosiozyma monospora</name>
    <name type="common">Yeast</name>
    <name type="synonym">Endomycopsis monosporus</name>
    <dbReference type="NCBI Taxonomy" id="43982"/>
    <lineage>
        <taxon>Eukaryota</taxon>
        <taxon>Fungi</taxon>
        <taxon>Dikarya</taxon>
        <taxon>Ascomycota</taxon>
        <taxon>Saccharomycotina</taxon>
        <taxon>Pichiomycetes</taxon>
        <taxon>Pichiales</taxon>
        <taxon>Pichiaceae</taxon>
        <taxon>Ambrosiozyma</taxon>
    </lineage>
</organism>
<proteinExistence type="predicted"/>
<evidence type="ECO:0000313" key="3">
    <source>
        <dbReference type="Proteomes" id="UP001165063"/>
    </source>
</evidence>
<feature type="region of interest" description="Disordered" evidence="1">
    <location>
        <begin position="83"/>
        <end position="136"/>
    </location>
</feature>
<comment type="caution">
    <text evidence="2">The sequence shown here is derived from an EMBL/GenBank/DDBJ whole genome shotgun (WGS) entry which is preliminary data.</text>
</comment>